<evidence type="ECO:0000256" key="1">
    <source>
        <dbReference type="SAM" id="MobiDB-lite"/>
    </source>
</evidence>
<name>A0A0F9S3X3_9ZZZZ</name>
<protein>
    <submittedName>
        <fullName evidence="2">Uncharacterized protein</fullName>
    </submittedName>
</protein>
<feature type="region of interest" description="Disordered" evidence="1">
    <location>
        <begin position="112"/>
        <end position="157"/>
    </location>
</feature>
<reference evidence="2" key="1">
    <citation type="journal article" date="2015" name="Nature">
        <title>Complex archaea that bridge the gap between prokaryotes and eukaryotes.</title>
        <authorList>
            <person name="Spang A."/>
            <person name="Saw J.H."/>
            <person name="Jorgensen S.L."/>
            <person name="Zaremba-Niedzwiedzka K."/>
            <person name="Martijn J."/>
            <person name="Lind A.E."/>
            <person name="van Eijk R."/>
            <person name="Schleper C."/>
            <person name="Guy L."/>
            <person name="Ettema T.J."/>
        </authorList>
    </citation>
    <scope>NUCLEOTIDE SEQUENCE</scope>
</reference>
<gene>
    <name evidence="2" type="ORF">LCGC14_0898720</name>
</gene>
<comment type="caution">
    <text evidence="2">The sequence shown here is derived from an EMBL/GenBank/DDBJ whole genome shotgun (WGS) entry which is preliminary data.</text>
</comment>
<dbReference type="AlphaFoldDB" id="A0A0F9S3X3"/>
<feature type="region of interest" description="Disordered" evidence="1">
    <location>
        <begin position="1"/>
        <end position="22"/>
    </location>
</feature>
<proteinExistence type="predicted"/>
<organism evidence="2">
    <name type="scientific">marine sediment metagenome</name>
    <dbReference type="NCBI Taxonomy" id="412755"/>
    <lineage>
        <taxon>unclassified sequences</taxon>
        <taxon>metagenomes</taxon>
        <taxon>ecological metagenomes</taxon>
    </lineage>
</organism>
<sequence>MEAQLDKTRLPNIESSPNAQELERATRTAHIVALIEIREAIQEGFEKLDQTHIEAAMMVAAYKESFDTFLTTRIRSDKVLSDVLAKVQGHPIAGKKQATDNLDKIDEALENPVAAANSGKAPEKAEKPDTTPAEENKSSVTLKDGGFGKVPSDSGIG</sequence>
<dbReference type="EMBL" id="LAZR01002913">
    <property type="protein sequence ID" value="KKN24048.1"/>
    <property type="molecule type" value="Genomic_DNA"/>
</dbReference>
<accession>A0A0F9S3X3</accession>
<feature type="compositionally biased region" description="Basic and acidic residues" evidence="1">
    <location>
        <begin position="121"/>
        <end position="137"/>
    </location>
</feature>
<evidence type="ECO:0000313" key="2">
    <source>
        <dbReference type="EMBL" id="KKN24048.1"/>
    </source>
</evidence>